<dbReference type="Pfam" id="PF01496">
    <property type="entry name" value="V_ATPase_I"/>
    <property type="match status" value="1"/>
</dbReference>
<keyword evidence="7 9" id="KW-0406">Ion transport</keyword>
<dbReference type="Proteomes" id="UP000694553">
    <property type="component" value="Unassembled WGS sequence"/>
</dbReference>
<keyword evidence="6 9" id="KW-1133">Transmembrane helix</keyword>
<comment type="function">
    <text evidence="9">Essential component of the vacuolar proton pump (V-ATPase), a multimeric enzyme that catalyzes the translocation of protons across the membranes. Required for assembly and activity of the V-ATPase.</text>
</comment>
<evidence type="ECO:0000256" key="5">
    <source>
        <dbReference type="ARBA" id="ARBA00022781"/>
    </source>
</evidence>
<evidence type="ECO:0000256" key="4">
    <source>
        <dbReference type="ARBA" id="ARBA00022692"/>
    </source>
</evidence>
<dbReference type="GO" id="GO:0051117">
    <property type="term" value="F:ATPase binding"/>
    <property type="evidence" value="ECO:0007669"/>
    <property type="project" value="TreeGrafter"/>
</dbReference>
<keyword evidence="4 9" id="KW-0812">Transmembrane</keyword>
<keyword evidence="8 9" id="KW-0472">Membrane</keyword>
<sequence length="802" mass="90305">MGSLFRSEEVCLAQLFLQSASAYSCISELGERGLLEFRDLNPKVSPFQRRFVGEVRRCEEMEKTFTFLQQELRSAGRVPGPCPESPRAPAAREALRVQEQSEQLAQELREVSRNRASLRGRLRDLRQYLHVLREGQRFTSLPVGPGVPADLGVLFVAGVIHPWRVTAFERLLWRACRGYLVASFVEMPEPMEDPASGESITWVIFLISYWGEQIGQKIHKISDCFHCQVYPYPESEASRTDTITGLHSQIQDLSVVLEETEQYLAQVLDKVALALPTWRVQVQKMKAIYLVLNQCSFDVTEKCLIAEVWCPVRDLTQVQDALRQGSVSGSVSSVALCSHRIPTSESPPTLIRTNKFTAGFQSIVDAYGVASYQEVNPAPYAIITFPFIFAIMFGDVGHGLLMFLFALWMVLYEDSPRLRQGTNEIWLMFFEGRYLILLMGAFSIYTGFIYNECFSKATAIFPSAWSVATMANRSSWSSAYLATHPSLTLDPNVTGVFRGPYPFGIDPIWSLATNHLNFLNSFKMKMSVVLGIVHMGFGIVLGVFNHVHFQQRHRLVLEFLPEMIFLLALFGYLVFLIFYKWIKFSAADSLVAPSILIHFIDMFLFTSNAENLPLYPGQVPVQMVLVVLALASVPVLLLGTPLYQWCQQRPLLEGQEAGNSVNATKEDVESGGHSPDAKHLDFTEIFMHQAIHTIEYCLGCVSNTASYLRLWALSLAHAQLSEVLWTMVMRNGFVRLSYVGGVVLVPVFASFAVLTVAILLVMEGLSAFLHALRLHWVEFQNKFYVGAGYKLCPFAFAPDTWE</sequence>
<evidence type="ECO:0000256" key="7">
    <source>
        <dbReference type="ARBA" id="ARBA00023065"/>
    </source>
</evidence>
<accession>A0A8U7P3Z4</accession>
<feature type="transmembrane region" description="Helical" evidence="9">
    <location>
        <begin position="621"/>
        <end position="643"/>
    </location>
</feature>
<reference evidence="10" key="3">
    <citation type="submission" date="2025-09" db="UniProtKB">
        <authorList>
            <consortium name="Ensembl"/>
        </authorList>
    </citation>
    <scope>IDENTIFICATION</scope>
</reference>
<accession>A0A8C3ECC1</accession>
<organism evidence="10 11">
    <name type="scientific">Corvus moneduloides</name>
    <name type="common">New Caledonian crow</name>
    <dbReference type="NCBI Taxonomy" id="1196302"/>
    <lineage>
        <taxon>Eukaryota</taxon>
        <taxon>Metazoa</taxon>
        <taxon>Chordata</taxon>
        <taxon>Craniata</taxon>
        <taxon>Vertebrata</taxon>
        <taxon>Euteleostomi</taxon>
        <taxon>Archelosauria</taxon>
        <taxon>Archosauria</taxon>
        <taxon>Dinosauria</taxon>
        <taxon>Saurischia</taxon>
        <taxon>Theropoda</taxon>
        <taxon>Coelurosauria</taxon>
        <taxon>Aves</taxon>
        <taxon>Neognathae</taxon>
        <taxon>Neoaves</taxon>
        <taxon>Telluraves</taxon>
        <taxon>Australaves</taxon>
        <taxon>Passeriformes</taxon>
        <taxon>Corvoidea</taxon>
        <taxon>Corvidae</taxon>
        <taxon>Corvus</taxon>
    </lineage>
</organism>
<evidence type="ECO:0000256" key="2">
    <source>
        <dbReference type="ARBA" id="ARBA00009904"/>
    </source>
</evidence>
<feature type="transmembrane region" description="Helical" evidence="9">
    <location>
        <begin position="559"/>
        <end position="578"/>
    </location>
</feature>
<evidence type="ECO:0000256" key="8">
    <source>
        <dbReference type="ARBA" id="ARBA00023136"/>
    </source>
</evidence>
<proteinExistence type="inferred from homology"/>
<dbReference type="GO" id="GO:0000220">
    <property type="term" value="C:vacuolar proton-transporting V-type ATPase, V0 domain"/>
    <property type="evidence" value="ECO:0007669"/>
    <property type="project" value="InterPro"/>
</dbReference>
<reference evidence="11" key="1">
    <citation type="submission" date="2019-10" db="EMBL/GenBank/DDBJ databases">
        <title>Corvus moneduloides (New Caledonian crow) genome, bCorMon1, primary haplotype.</title>
        <authorList>
            <person name="Rutz C."/>
            <person name="Fungtammasan C."/>
            <person name="Mountcastle J."/>
            <person name="Formenti G."/>
            <person name="Chow W."/>
            <person name="Howe K."/>
            <person name="Steele M.P."/>
            <person name="Fernandes J."/>
            <person name="Gilbert M.T.P."/>
            <person name="Fedrigo O."/>
            <person name="Jarvis E.D."/>
            <person name="Gemmell N."/>
        </authorList>
    </citation>
    <scope>NUCLEOTIDE SEQUENCE [LARGE SCALE GENOMIC DNA]</scope>
</reference>
<evidence type="ECO:0000313" key="10">
    <source>
        <dbReference type="Ensembl" id="ENSCMUP00000017936.2"/>
    </source>
</evidence>
<comment type="subcellular location">
    <subcellularLocation>
        <location evidence="1">Membrane</location>
        <topology evidence="1">Multi-pass membrane protein</topology>
    </subcellularLocation>
</comment>
<dbReference type="PIRSF" id="PIRSF001293">
    <property type="entry name" value="ATP6V0A1"/>
    <property type="match status" value="1"/>
</dbReference>
<dbReference type="PANTHER" id="PTHR11629">
    <property type="entry name" value="VACUOLAR PROTON ATPASES"/>
    <property type="match status" value="1"/>
</dbReference>
<protein>
    <recommendedName>
        <fullName evidence="9">V-type proton ATPase subunit a</fullName>
    </recommendedName>
</protein>
<feature type="transmembrane region" description="Helical" evidence="9">
    <location>
        <begin position="528"/>
        <end position="547"/>
    </location>
</feature>
<dbReference type="GO" id="GO:0005886">
    <property type="term" value="C:plasma membrane"/>
    <property type="evidence" value="ECO:0007669"/>
    <property type="project" value="TreeGrafter"/>
</dbReference>
<keyword evidence="5 9" id="KW-0375">Hydrogen ion transport</keyword>
<reference evidence="10" key="2">
    <citation type="submission" date="2025-08" db="UniProtKB">
        <authorList>
            <consortium name="Ensembl"/>
        </authorList>
    </citation>
    <scope>IDENTIFICATION</scope>
</reference>
<dbReference type="PANTHER" id="PTHR11629:SF21">
    <property type="entry name" value="V-TYPE PROTON ATPASE 116 KDA SUBUNIT A 3"/>
    <property type="match status" value="1"/>
</dbReference>
<keyword evidence="3 9" id="KW-0813">Transport</keyword>
<evidence type="ECO:0000313" key="11">
    <source>
        <dbReference type="Proteomes" id="UP000694553"/>
    </source>
</evidence>
<feature type="transmembrane region" description="Helical" evidence="9">
    <location>
        <begin position="736"/>
        <end position="762"/>
    </location>
</feature>
<evidence type="ECO:0000256" key="1">
    <source>
        <dbReference type="ARBA" id="ARBA00004141"/>
    </source>
</evidence>
<evidence type="ECO:0000256" key="3">
    <source>
        <dbReference type="ARBA" id="ARBA00022448"/>
    </source>
</evidence>
<dbReference type="GO" id="GO:0007035">
    <property type="term" value="P:vacuolar acidification"/>
    <property type="evidence" value="ECO:0007669"/>
    <property type="project" value="TreeGrafter"/>
</dbReference>
<dbReference type="GO" id="GO:0046961">
    <property type="term" value="F:proton-transporting ATPase activity, rotational mechanism"/>
    <property type="evidence" value="ECO:0007669"/>
    <property type="project" value="InterPro"/>
</dbReference>
<evidence type="ECO:0000256" key="9">
    <source>
        <dbReference type="RuleBase" id="RU361189"/>
    </source>
</evidence>
<comment type="similarity">
    <text evidence="2 9">Belongs to the V-ATPase 116 kDa subunit family.</text>
</comment>
<dbReference type="AlphaFoldDB" id="A0A8C3ECC1"/>
<dbReference type="PROSITE" id="PS51257">
    <property type="entry name" value="PROKAR_LIPOPROTEIN"/>
    <property type="match status" value="1"/>
</dbReference>
<dbReference type="InterPro" id="IPR002490">
    <property type="entry name" value="V-ATPase_116kDa_su"/>
</dbReference>
<feature type="transmembrane region" description="Helical" evidence="9">
    <location>
        <begin position="387"/>
        <end position="411"/>
    </location>
</feature>
<name>A0A8C3ECC1_CORMO</name>
<gene>
    <name evidence="10" type="primary">TCIRG1</name>
</gene>
<evidence type="ECO:0000256" key="6">
    <source>
        <dbReference type="ARBA" id="ARBA00022989"/>
    </source>
</evidence>
<keyword evidence="11" id="KW-1185">Reference proteome</keyword>
<dbReference type="Ensembl" id="ENSCMUT00000019280.2">
    <property type="protein sequence ID" value="ENSCMUP00000017936.2"/>
    <property type="gene ID" value="ENSCMUG00000011094.2"/>
</dbReference>
<dbReference type="InterPro" id="IPR026028">
    <property type="entry name" value="V-type_ATPase_116kDa_su_euka"/>
</dbReference>